<comment type="similarity">
    <text evidence="2">Belongs to the class-V pyridoxal-phosphate-dependent aminotransferase family. Csd subfamily.</text>
</comment>
<evidence type="ECO:0000256" key="4">
    <source>
        <dbReference type="ARBA" id="ARBA00022679"/>
    </source>
</evidence>
<dbReference type="Proteomes" id="UP000178372">
    <property type="component" value="Unassembled WGS sequence"/>
</dbReference>
<dbReference type="Gene3D" id="3.40.640.10">
    <property type="entry name" value="Type I PLP-dependent aspartate aminotransferase-like (Major domain)"/>
    <property type="match status" value="1"/>
</dbReference>
<evidence type="ECO:0000256" key="6">
    <source>
        <dbReference type="ARBA" id="ARBA00050776"/>
    </source>
</evidence>
<dbReference type="InterPro" id="IPR000192">
    <property type="entry name" value="Aminotrans_V_dom"/>
</dbReference>
<dbReference type="PANTHER" id="PTHR43586">
    <property type="entry name" value="CYSTEINE DESULFURASE"/>
    <property type="match status" value="1"/>
</dbReference>
<proteinExistence type="inferred from homology"/>
<dbReference type="InterPro" id="IPR015422">
    <property type="entry name" value="PyrdxlP-dep_Trfase_small"/>
</dbReference>
<sequence length="413" mass="46314">MSSQLDPFKIKVDFPVFKNNPEIIYLDSSATQLKPQSVIDKIVEYYSVYPSNIHRGIYKIADTASEEYENSREIVAKFIGADTDEVIFTKSTTESLNLLAYSLVNNLSTNDEVVVSVMEHHANFVPWQQIAKQKGVQFKIIDITNDGDLDLGDNFEKIEEYISKNTKIVCLTYVSNVLGIINPIKKIVDAIRRINNEIIIVIDGAQAVAHLKIDVKTLDADFIAFSGHKIVGPTGVGVLWGKKSRLEELPPFLYGGDMIEKVSIGETLFKHSPYKFEAGTPPIASAIAMGASIKFVQTFDFEDIYKHEEELYKYTVRSIKENLGDFVTILGENSKSLKIGIVSFCMRNVHPHDVAQVASDFNVALRAGHHCAMPLHERLNVPASARASFYIYNTKQDVNKLIESLQQVKKLFS</sequence>
<comment type="caution">
    <text evidence="8">The sequence shown here is derived from an EMBL/GenBank/DDBJ whole genome shotgun (WGS) entry which is preliminary data.</text>
</comment>
<dbReference type="Gene3D" id="3.90.1150.10">
    <property type="entry name" value="Aspartate Aminotransferase, domain 1"/>
    <property type="match status" value="1"/>
</dbReference>
<dbReference type="InterPro" id="IPR015424">
    <property type="entry name" value="PyrdxlP-dep_Trfase"/>
</dbReference>
<accession>A0A1F7GCY9</accession>
<dbReference type="GO" id="GO:0030170">
    <property type="term" value="F:pyridoxal phosphate binding"/>
    <property type="evidence" value="ECO:0007669"/>
    <property type="project" value="InterPro"/>
</dbReference>
<dbReference type="InterPro" id="IPR015421">
    <property type="entry name" value="PyrdxlP-dep_Trfase_major"/>
</dbReference>
<dbReference type="NCBIfam" id="TIGR01979">
    <property type="entry name" value="sufS"/>
    <property type="match status" value="1"/>
</dbReference>
<evidence type="ECO:0000256" key="1">
    <source>
        <dbReference type="ARBA" id="ARBA00001933"/>
    </source>
</evidence>
<keyword evidence="4" id="KW-0808">Transferase</keyword>
<feature type="domain" description="Aminotransferase class V" evidence="7">
    <location>
        <begin position="24"/>
        <end position="401"/>
    </location>
</feature>
<dbReference type="InterPro" id="IPR010970">
    <property type="entry name" value="Cys_dSase_SufS"/>
</dbReference>
<dbReference type="EMBL" id="MFZF01000016">
    <property type="protein sequence ID" value="OGK16442.1"/>
    <property type="molecule type" value="Genomic_DNA"/>
</dbReference>
<dbReference type="Pfam" id="PF00266">
    <property type="entry name" value="Aminotran_5"/>
    <property type="match status" value="1"/>
</dbReference>
<evidence type="ECO:0000256" key="5">
    <source>
        <dbReference type="ARBA" id="ARBA00022898"/>
    </source>
</evidence>
<gene>
    <name evidence="8" type="ORF">A2690_03785</name>
</gene>
<protein>
    <recommendedName>
        <fullName evidence="3">cysteine desulfurase</fullName>
        <ecNumber evidence="3">2.8.1.7</ecNumber>
    </recommendedName>
</protein>
<comment type="catalytic activity">
    <reaction evidence="6">
        <text>(sulfur carrier)-H + L-cysteine = (sulfur carrier)-SH + L-alanine</text>
        <dbReference type="Rhea" id="RHEA:43892"/>
        <dbReference type="Rhea" id="RHEA-COMP:14737"/>
        <dbReference type="Rhea" id="RHEA-COMP:14739"/>
        <dbReference type="ChEBI" id="CHEBI:29917"/>
        <dbReference type="ChEBI" id="CHEBI:35235"/>
        <dbReference type="ChEBI" id="CHEBI:57972"/>
        <dbReference type="ChEBI" id="CHEBI:64428"/>
        <dbReference type="EC" id="2.8.1.7"/>
    </reaction>
</comment>
<comment type="cofactor">
    <cofactor evidence="1">
        <name>pyridoxal 5'-phosphate</name>
        <dbReference type="ChEBI" id="CHEBI:597326"/>
    </cofactor>
</comment>
<evidence type="ECO:0000259" key="7">
    <source>
        <dbReference type="Pfam" id="PF00266"/>
    </source>
</evidence>
<dbReference type="GO" id="GO:0006534">
    <property type="term" value="P:cysteine metabolic process"/>
    <property type="evidence" value="ECO:0007669"/>
    <property type="project" value="InterPro"/>
</dbReference>
<dbReference type="AlphaFoldDB" id="A0A1F7GCY9"/>
<evidence type="ECO:0000313" key="8">
    <source>
        <dbReference type="EMBL" id="OGK16442.1"/>
    </source>
</evidence>
<reference evidence="8 9" key="1">
    <citation type="journal article" date="2016" name="Nat. Commun.">
        <title>Thousands of microbial genomes shed light on interconnected biogeochemical processes in an aquifer system.</title>
        <authorList>
            <person name="Anantharaman K."/>
            <person name="Brown C.T."/>
            <person name="Hug L.A."/>
            <person name="Sharon I."/>
            <person name="Castelle C.J."/>
            <person name="Probst A.J."/>
            <person name="Thomas B.C."/>
            <person name="Singh A."/>
            <person name="Wilkins M.J."/>
            <person name="Karaoz U."/>
            <person name="Brodie E.L."/>
            <person name="Williams K.H."/>
            <person name="Hubbard S.S."/>
            <person name="Banfield J.F."/>
        </authorList>
    </citation>
    <scope>NUCLEOTIDE SEQUENCE [LARGE SCALE GENOMIC DNA]</scope>
</reference>
<evidence type="ECO:0000256" key="3">
    <source>
        <dbReference type="ARBA" id="ARBA00012239"/>
    </source>
</evidence>
<keyword evidence="5" id="KW-0663">Pyridoxal phosphate</keyword>
<organism evidence="8 9">
    <name type="scientific">Candidatus Roizmanbacteria bacterium RIFCSPHIGHO2_01_FULL_39_12b</name>
    <dbReference type="NCBI Taxonomy" id="1802030"/>
    <lineage>
        <taxon>Bacteria</taxon>
        <taxon>Candidatus Roizmaniibacteriota</taxon>
    </lineage>
</organism>
<evidence type="ECO:0000313" key="9">
    <source>
        <dbReference type="Proteomes" id="UP000178372"/>
    </source>
</evidence>
<dbReference type="PANTHER" id="PTHR43586:SF8">
    <property type="entry name" value="CYSTEINE DESULFURASE 1, CHLOROPLASTIC"/>
    <property type="match status" value="1"/>
</dbReference>
<name>A0A1F7GCY9_9BACT</name>
<evidence type="ECO:0000256" key="2">
    <source>
        <dbReference type="ARBA" id="ARBA00010447"/>
    </source>
</evidence>
<dbReference type="SUPFAM" id="SSF53383">
    <property type="entry name" value="PLP-dependent transferases"/>
    <property type="match status" value="1"/>
</dbReference>
<dbReference type="EC" id="2.8.1.7" evidence="3"/>
<dbReference type="GO" id="GO:0031071">
    <property type="term" value="F:cysteine desulfurase activity"/>
    <property type="evidence" value="ECO:0007669"/>
    <property type="project" value="UniProtKB-EC"/>
</dbReference>
<dbReference type="CDD" id="cd06453">
    <property type="entry name" value="SufS_like"/>
    <property type="match status" value="1"/>
</dbReference>